<dbReference type="SMART" id="SM00996">
    <property type="entry name" value="AdoHcyase"/>
    <property type="match status" value="1"/>
</dbReference>
<dbReference type="SMART" id="SM00997">
    <property type="entry name" value="AdoHcyase_NAD"/>
    <property type="match status" value="1"/>
</dbReference>
<dbReference type="Pfam" id="PF05221">
    <property type="entry name" value="AdoHcyase"/>
    <property type="match status" value="1"/>
</dbReference>
<feature type="binding site" evidence="4">
    <location>
        <position position="328"/>
    </location>
    <ligand>
        <name>NAD(+)</name>
        <dbReference type="ChEBI" id="CHEBI:57540"/>
    </ligand>
</feature>
<feature type="binding site" evidence="4">
    <location>
        <begin position="349"/>
        <end position="351"/>
    </location>
    <ligand>
        <name>NAD(+)</name>
        <dbReference type="ChEBI" id="CHEBI:57540"/>
    </ligand>
</feature>
<keyword evidence="2 4" id="KW-0554">One-carbon metabolism</keyword>
<dbReference type="SUPFAM" id="SSF51735">
    <property type="entry name" value="NAD(P)-binding Rossmann-fold domains"/>
    <property type="match status" value="1"/>
</dbReference>
<evidence type="ECO:0000256" key="1">
    <source>
        <dbReference type="ARBA" id="ARBA00007122"/>
    </source>
</evidence>
<evidence type="ECO:0000313" key="8">
    <source>
        <dbReference type="EMBL" id="MCW2308801.1"/>
    </source>
</evidence>
<dbReference type="HAMAP" id="MF_00563">
    <property type="entry name" value="AdoHcyase"/>
    <property type="match status" value="1"/>
</dbReference>
<dbReference type="InterPro" id="IPR042172">
    <property type="entry name" value="Adenosylhomocyst_ase-like_sf"/>
</dbReference>
<feature type="binding site" evidence="4">
    <location>
        <position position="394"/>
    </location>
    <ligand>
        <name>NAD(+)</name>
        <dbReference type="ChEBI" id="CHEBI:57540"/>
    </ligand>
</feature>
<dbReference type="Proteomes" id="UP001209755">
    <property type="component" value="Unassembled WGS sequence"/>
</dbReference>
<feature type="binding site" evidence="4">
    <location>
        <position position="241"/>
    </location>
    <ligand>
        <name>NAD(+)</name>
        <dbReference type="ChEBI" id="CHEBI:57540"/>
    </ligand>
</feature>
<dbReference type="Gene3D" id="3.40.50.1480">
    <property type="entry name" value="Adenosylhomocysteinase-like"/>
    <property type="match status" value="1"/>
</dbReference>
<dbReference type="GO" id="GO:0016787">
    <property type="term" value="F:hydrolase activity"/>
    <property type="evidence" value="ECO:0007669"/>
    <property type="project" value="UniProtKB-KW"/>
</dbReference>
<proteinExistence type="inferred from homology"/>
<dbReference type="PROSITE" id="PS00738">
    <property type="entry name" value="ADOHCYASE_1"/>
    <property type="match status" value="1"/>
</dbReference>
<organism evidence="8 9">
    <name type="scientific">Rhodobium gokarnense</name>
    <dbReference type="NCBI Taxonomy" id="364296"/>
    <lineage>
        <taxon>Bacteria</taxon>
        <taxon>Pseudomonadati</taxon>
        <taxon>Pseudomonadota</taxon>
        <taxon>Alphaproteobacteria</taxon>
        <taxon>Hyphomicrobiales</taxon>
        <taxon>Rhodobiaceae</taxon>
        <taxon>Rhodobium</taxon>
    </lineage>
</organism>
<dbReference type="InterPro" id="IPR015878">
    <property type="entry name" value="Ado_hCys_hydrolase_NAD-bd"/>
</dbReference>
<evidence type="ECO:0000256" key="5">
    <source>
        <dbReference type="RuleBase" id="RU000548"/>
    </source>
</evidence>
<dbReference type="NCBIfam" id="TIGR00936">
    <property type="entry name" value="ahcY"/>
    <property type="match status" value="1"/>
</dbReference>
<dbReference type="InterPro" id="IPR000043">
    <property type="entry name" value="Adenosylhomocysteinase-like"/>
</dbReference>
<feature type="binding site" evidence="4">
    <location>
        <position position="206"/>
    </location>
    <ligand>
        <name>substrate</name>
    </ligand>
</feature>
<dbReference type="EC" id="3.13.2.1" evidence="4"/>
<dbReference type="Pfam" id="PF00670">
    <property type="entry name" value="AdoHcyase_NAD"/>
    <property type="match status" value="1"/>
</dbReference>
<evidence type="ECO:0000313" key="9">
    <source>
        <dbReference type="Proteomes" id="UP001209755"/>
    </source>
</evidence>
<dbReference type="PROSITE" id="PS00739">
    <property type="entry name" value="ADOHCYASE_2"/>
    <property type="match status" value="1"/>
</dbReference>
<dbReference type="NCBIfam" id="NF004005">
    <property type="entry name" value="PRK05476.2-3"/>
    <property type="match status" value="1"/>
</dbReference>
<evidence type="ECO:0000259" key="7">
    <source>
        <dbReference type="SMART" id="SM00997"/>
    </source>
</evidence>
<feature type="binding site" evidence="4">
    <location>
        <position position="236"/>
    </location>
    <ligand>
        <name>substrate</name>
    </ligand>
</feature>
<dbReference type="PIRSF" id="PIRSF001109">
    <property type="entry name" value="Ad_hcy_hydrolase"/>
    <property type="match status" value="1"/>
</dbReference>
<keyword evidence="9" id="KW-1185">Reference proteome</keyword>
<accession>A0ABT3HEH4</accession>
<keyword evidence="4" id="KW-0963">Cytoplasm</keyword>
<feature type="binding site" evidence="4">
    <location>
        <position position="146"/>
    </location>
    <ligand>
        <name>substrate</name>
    </ligand>
</feature>
<comment type="subcellular location">
    <subcellularLocation>
        <location evidence="4">Cytoplasm</location>
    </subcellularLocation>
</comment>
<dbReference type="PANTHER" id="PTHR23420">
    <property type="entry name" value="ADENOSYLHOMOCYSTEINASE"/>
    <property type="match status" value="1"/>
</dbReference>
<gene>
    <name evidence="4" type="primary">ahcY</name>
    <name evidence="8" type="ORF">M2319_003150</name>
</gene>
<feature type="binding site" evidence="4">
    <location>
        <begin position="207"/>
        <end position="209"/>
    </location>
    <ligand>
        <name>NAD(+)</name>
        <dbReference type="ChEBI" id="CHEBI:57540"/>
    </ligand>
</feature>
<feature type="domain" description="S-adenosyl-L-homocysteine hydrolase NAD binding" evidence="7">
    <location>
        <begin position="241"/>
        <end position="400"/>
    </location>
</feature>
<evidence type="ECO:0000256" key="6">
    <source>
        <dbReference type="RuleBase" id="RU004166"/>
    </source>
</evidence>
<evidence type="ECO:0000256" key="3">
    <source>
        <dbReference type="ARBA" id="ARBA00023027"/>
    </source>
</evidence>
<feature type="binding site" evidence="4">
    <location>
        <begin position="270"/>
        <end position="275"/>
    </location>
    <ligand>
        <name>NAD(+)</name>
        <dbReference type="ChEBI" id="CHEBI:57540"/>
    </ligand>
</feature>
<dbReference type="PANTHER" id="PTHR23420:SF0">
    <property type="entry name" value="ADENOSYLHOMOCYSTEINASE"/>
    <property type="match status" value="1"/>
</dbReference>
<feature type="binding site" evidence="4">
    <location>
        <position position="293"/>
    </location>
    <ligand>
        <name>NAD(+)</name>
        <dbReference type="ChEBI" id="CHEBI:57540"/>
    </ligand>
</feature>
<feature type="binding site" evidence="4">
    <location>
        <position position="71"/>
    </location>
    <ligand>
        <name>substrate</name>
    </ligand>
</feature>
<dbReference type="SUPFAM" id="SSF52283">
    <property type="entry name" value="Formate/glycerate dehydrogenase catalytic domain-like"/>
    <property type="match status" value="1"/>
</dbReference>
<comment type="caution">
    <text evidence="8">The sequence shown here is derived from an EMBL/GenBank/DDBJ whole genome shotgun (WGS) entry which is preliminary data.</text>
</comment>
<feature type="binding site" evidence="4">
    <location>
        <position position="240"/>
    </location>
    <ligand>
        <name>substrate</name>
    </ligand>
</feature>
<dbReference type="InterPro" id="IPR020082">
    <property type="entry name" value="S-Ado-L-homoCys_hydrolase_CS"/>
</dbReference>
<name>A0ABT3HEH4_9HYPH</name>
<reference evidence="9" key="1">
    <citation type="submission" date="2023-07" db="EMBL/GenBank/DDBJ databases">
        <title>Genome sequencing of Purple Non-Sulfur Bacteria from various extreme environments.</title>
        <authorList>
            <person name="Mayer M."/>
        </authorList>
    </citation>
    <scope>NUCLEOTIDE SEQUENCE [LARGE SCALE GENOMIC DNA]</scope>
    <source>
        <strain evidence="9">DSM 17935</strain>
    </source>
</reference>
<keyword evidence="4 5" id="KW-0378">Hydrolase</keyword>
<comment type="similarity">
    <text evidence="1 4 6">Belongs to the adenosylhomocysteinase family.</text>
</comment>
<evidence type="ECO:0000256" key="4">
    <source>
        <dbReference type="HAMAP-Rule" id="MF_00563"/>
    </source>
</evidence>
<comment type="catalytic activity">
    <reaction evidence="4 5">
        <text>S-adenosyl-L-homocysteine + H2O = L-homocysteine + adenosine</text>
        <dbReference type="Rhea" id="RHEA:21708"/>
        <dbReference type="ChEBI" id="CHEBI:15377"/>
        <dbReference type="ChEBI" id="CHEBI:16335"/>
        <dbReference type="ChEBI" id="CHEBI:57856"/>
        <dbReference type="ChEBI" id="CHEBI:58199"/>
        <dbReference type="EC" id="3.13.2.1"/>
    </reaction>
</comment>
<dbReference type="CDD" id="cd00401">
    <property type="entry name" value="SAHH"/>
    <property type="match status" value="1"/>
</dbReference>
<comment type="cofactor">
    <cofactor evidence="4 5">
        <name>NAD(+)</name>
        <dbReference type="ChEBI" id="CHEBI:57540"/>
    </cofactor>
    <text evidence="4 5">Binds 1 NAD(+) per subunit.</text>
</comment>
<protein>
    <recommendedName>
        <fullName evidence="4">Adenosylhomocysteinase</fullName>
        <ecNumber evidence="4">3.13.2.1</ecNumber>
    </recommendedName>
    <alternativeName>
        <fullName evidence="4">S-adenosyl-L-homocysteine hydrolase</fullName>
        <shortName evidence="4">AdoHcyase</shortName>
    </alternativeName>
</protein>
<comment type="pathway">
    <text evidence="4 5">Amino-acid biosynthesis; L-homocysteine biosynthesis; L-homocysteine from S-adenosyl-L-homocysteine: step 1/1.</text>
</comment>
<comment type="function">
    <text evidence="4">May play a key role in the regulation of the intracellular concentration of adenosylhomocysteine.</text>
</comment>
<dbReference type="EMBL" id="JAOQNS010000009">
    <property type="protein sequence ID" value="MCW2308801.1"/>
    <property type="molecule type" value="Genomic_DNA"/>
</dbReference>
<keyword evidence="3 4" id="KW-0520">NAD</keyword>
<evidence type="ECO:0000256" key="2">
    <source>
        <dbReference type="ARBA" id="ARBA00022563"/>
    </source>
</evidence>
<sequence>MSTSGSSDTHYREIPFMTADYTVKDISLAPWGRTEITIAETEMPGLMACREEYGAAQPLKGARIAGSLHMTIQTAVLIETLKALGADVRWASCNIFSTQDHAAAAIAEAGVPVFAVKGETLEEYWDYADKIFDFGNGETANMILDDGGDATLMVILGAKAENDPSVLANPSNEEEEALFATIKRRLEKNPGWFSRIRDSLKGVSEETTTGVMRLYQMQERGELPFPAINVNDSVTKSKFDNRYGCRESLVDGIRRATDVMMAGKVAVVCGYGDVGKGSAQSLRGAGARVIVTEIDPICALQASMDGFDVQTLENAAPQADIFVTATGNKDVITIDHMRAMKDMSIVCNIGHFDNEIQVASLKNFKWTNIKPQVDLIEFPDGKRMILLSEGRLVNLGNATGHPSFVMSASFANQVLAQMELWNNDGKYENQVYVLPKDLDEKVARLHLKKLGVTLTELTDEQASYIGVGKSGPFKSDHYKY</sequence>
<dbReference type="Gene3D" id="3.40.50.720">
    <property type="entry name" value="NAD(P)-binding Rossmann-like Domain"/>
    <property type="match status" value="1"/>
</dbReference>
<dbReference type="InterPro" id="IPR036291">
    <property type="entry name" value="NAD(P)-bd_dom_sf"/>
</dbReference>